<sequence length="271" mass="31054">MMEECFNPKELIQEIQGQHLEKAGFNSTLLGEIQTDIGPCPFIRLKRKTGTGIPKVLLSAGIHGDEPAGPHAVLDLLKKISERKILLPQINLDIFPLINPSGFLRRTRTNQDGFDLNRCFATGHPPKEIRIMMNYLKNREYDLSVEFHEDIDTKGFYLYEHQPANVSETDSDKWGQEITALLRKKGFPINDNPIIEGMPAINGVISPKRKRRSFFRRHGWPQAFYMHKHGTSRTLTLETPPCISIAERVEIHIETFLFALSKMERSFTKNT</sequence>
<evidence type="ECO:0000256" key="5">
    <source>
        <dbReference type="PROSITE-ProRule" id="PRU01379"/>
    </source>
</evidence>
<name>I0IMA9_LEPFC</name>
<dbReference type="eggNOG" id="COG2866">
    <property type="taxonomic scope" value="Bacteria"/>
</dbReference>
<feature type="domain" description="Peptidase M14" evidence="6">
    <location>
        <begin position="1"/>
        <end position="263"/>
    </location>
</feature>
<reference evidence="7 8" key="1">
    <citation type="journal article" date="2012" name="J. Bacteriol.">
        <title>Complete Genome Sequence of Leptospirillum ferrooxidans Strain C2-3, Isolated from a Fresh Volcanic Ash Deposit on the Island of Miyake, Japan.</title>
        <authorList>
            <person name="Fujimura R."/>
            <person name="Sato Y."/>
            <person name="Nishizawa T."/>
            <person name="Oshima K."/>
            <person name="Kim S.-W."/>
            <person name="Hattori M."/>
            <person name="Kamijo T."/>
            <person name="Ohta H."/>
        </authorList>
    </citation>
    <scope>NUCLEOTIDE SEQUENCE [LARGE SCALE GENOMIC DNA]</scope>
    <source>
        <strain evidence="7 8">C2-3</strain>
    </source>
</reference>
<dbReference type="Pfam" id="PF24827">
    <property type="entry name" value="AstE_AspA_cat"/>
    <property type="match status" value="1"/>
</dbReference>
<dbReference type="STRING" id="1162668.LFE_0693"/>
<dbReference type="OrthoDB" id="184972at2"/>
<dbReference type="GO" id="GO:0004181">
    <property type="term" value="F:metallocarboxypeptidase activity"/>
    <property type="evidence" value="ECO:0007669"/>
    <property type="project" value="InterPro"/>
</dbReference>
<dbReference type="HOGENOM" id="CLU_1045086_0_0_0"/>
<comment type="similarity">
    <text evidence="5">Belongs to the peptidase M14 family.</text>
</comment>
<organism evidence="7 8">
    <name type="scientific">Leptospirillum ferrooxidans (strain C2-3)</name>
    <dbReference type="NCBI Taxonomy" id="1162668"/>
    <lineage>
        <taxon>Bacteria</taxon>
        <taxon>Pseudomonadati</taxon>
        <taxon>Nitrospirota</taxon>
        <taxon>Nitrospiria</taxon>
        <taxon>Nitrospirales</taxon>
        <taxon>Nitrospiraceae</taxon>
        <taxon>Leptospirillum</taxon>
    </lineage>
</organism>
<evidence type="ECO:0000259" key="6">
    <source>
        <dbReference type="PROSITE" id="PS52035"/>
    </source>
</evidence>
<reference evidence="8" key="2">
    <citation type="submission" date="2012-03" db="EMBL/GenBank/DDBJ databases">
        <title>The complete genome sequence of the pioneer microbe on fresh volcanic deposit, Leptospirillum ferrooxidans strain C2-3.</title>
        <authorList>
            <person name="Fujimura R."/>
            <person name="Sato Y."/>
            <person name="Nishizawa T."/>
            <person name="Nanba K."/>
            <person name="Oshima K."/>
            <person name="Hattori M."/>
            <person name="Kamijo T."/>
            <person name="Ohta H."/>
        </authorList>
    </citation>
    <scope>NUCLEOTIDE SEQUENCE [LARGE SCALE GENOMIC DNA]</scope>
    <source>
        <strain evidence="8">C2-3</strain>
    </source>
</reference>
<dbReference type="PROSITE" id="PS52035">
    <property type="entry name" value="PEPTIDASE_M14"/>
    <property type="match status" value="1"/>
</dbReference>
<evidence type="ECO:0000256" key="2">
    <source>
        <dbReference type="ARBA" id="ARBA00022723"/>
    </source>
</evidence>
<keyword evidence="2" id="KW-0479">Metal-binding</keyword>
<dbReference type="AlphaFoldDB" id="I0IMA9"/>
<dbReference type="CDD" id="cd06231">
    <property type="entry name" value="M14_REP34-like"/>
    <property type="match status" value="1"/>
</dbReference>
<evidence type="ECO:0000256" key="3">
    <source>
        <dbReference type="ARBA" id="ARBA00022801"/>
    </source>
</evidence>
<protein>
    <recommendedName>
        <fullName evidence="6">Peptidase M14 domain-containing protein</fullName>
    </recommendedName>
</protein>
<dbReference type="InterPro" id="IPR055438">
    <property type="entry name" value="AstE_AspA_cat"/>
</dbReference>
<gene>
    <name evidence="7" type="ordered locus">LFE_0693</name>
</gene>
<keyword evidence="4" id="KW-0862">Zinc</keyword>
<keyword evidence="3" id="KW-0378">Hydrolase</keyword>
<dbReference type="GO" id="GO:0008270">
    <property type="term" value="F:zinc ion binding"/>
    <property type="evidence" value="ECO:0007669"/>
    <property type="project" value="InterPro"/>
</dbReference>
<dbReference type="GO" id="GO:0006508">
    <property type="term" value="P:proteolysis"/>
    <property type="evidence" value="ECO:0007669"/>
    <property type="project" value="InterPro"/>
</dbReference>
<dbReference type="RefSeq" id="WP_014448900.1">
    <property type="nucleotide sequence ID" value="NC_017094.1"/>
</dbReference>
<comment type="cofactor">
    <cofactor evidence="1">
        <name>Zn(2+)</name>
        <dbReference type="ChEBI" id="CHEBI:29105"/>
    </cofactor>
</comment>
<accession>I0IMA9</accession>
<evidence type="ECO:0000313" key="7">
    <source>
        <dbReference type="EMBL" id="BAM06408.1"/>
    </source>
</evidence>
<dbReference type="SUPFAM" id="SSF53187">
    <property type="entry name" value="Zn-dependent exopeptidases"/>
    <property type="match status" value="1"/>
</dbReference>
<dbReference type="PATRIC" id="fig|1162668.3.peg.801"/>
<feature type="active site" description="Proton donor/acceptor" evidence="5">
    <location>
        <position position="238"/>
    </location>
</feature>
<evidence type="ECO:0000256" key="1">
    <source>
        <dbReference type="ARBA" id="ARBA00001947"/>
    </source>
</evidence>
<evidence type="ECO:0000256" key="4">
    <source>
        <dbReference type="ARBA" id="ARBA00022833"/>
    </source>
</evidence>
<dbReference type="EMBL" id="AP012342">
    <property type="protein sequence ID" value="BAM06408.1"/>
    <property type="molecule type" value="Genomic_DNA"/>
</dbReference>
<dbReference type="InterPro" id="IPR000834">
    <property type="entry name" value="Peptidase_M14"/>
</dbReference>
<dbReference type="Gene3D" id="3.40.630.10">
    <property type="entry name" value="Zn peptidases"/>
    <property type="match status" value="1"/>
</dbReference>
<dbReference type="KEGG" id="lfc:LFE_0693"/>
<proteinExistence type="inferred from homology"/>
<dbReference type="GO" id="GO:0016788">
    <property type="term" value="F:hydrolase activity, acting on ester bonds"/>
    <property type="evidence" value="ECO:0007669"/>
    <property type="project" value="InterPro"/>
</dbReference>
<keyword evidence="8" id="KW-1185">Reference proteome</keyword>
<evidence type="ECO:0000313" key="8">
    <source>
        <dbReference type="Proteomes" id="UP000007382"/>
    </source>
</evidence>
<dbReference type="Proteomes" id="UP000007382">
    <property type="component" value="Chromosome"/>
</dbReference>